<sequence>MPHHAPPHIPAPTAAHCSEPELPAESWYSTEQLARMLNLDPSTPRRWRTARPPQGPPFVRLSPRLVVYSARDVHRWLADHRIDPARAA</sequence>
<organism evidence="2 3">
    <name type="scientific">Streptomyces mashuensis</name>
    <dbReference type="NCBI Taxonomy" id="33904"/>
    <lineage>
        <taxon>Bacteria</taxon>
        <taxon>Bacillati</taxon>
        <taxon>Actinomycetota</taxon>
        <taxon>Actinomycetes</taxon>
        <taxon>Kitasatosporales</taxon>
        <taxon>Streptomycetaceae</taxon>
        <taxon>Streptomyces</taxon>
    </lineage>
</organism>
<evidence type="ECO:0000313" key="2">
    <source>
        <dbReference type="EMBL" id="GHF27184.1"/>
    </source>
</evidence>
<reference evidence="2" key="1">
    <citation type="journal article" date="2014" name="Int. J. Syst. Evol. Microbiol.">
        <title>Complete genome sequence of Corynebacterium casei LMG S-19264T (=DSM 44701T), isolated from a smear-ripened cheese.</title>
        <authorList>
            <consortium name="US DOE Joint Genome Institute (JGI-PGF)"/>
            <person name="Walter F."/>
            <person name="Albersmeier A."/>
            <person name="Kalinowski J."/>
            <person name="Ruckert C."/>
        </authorList>
    </citation>
    <scope>NUCLEOTIDE SEQUENCE</scope>
    <source>
        <strain evidence="2">JCM 4059</strain>
    </source>
</reference>
<comment type="caution">
    <text evidence="2">The sequence shown here is derived from an EMBL/GenBank/DDBJ whole genome shotgun (WGS) entry which is preliminary data.</text>
</comment>
<dbReference type="RefSeq" id="WP_229890440.1">
    <property type="nucleotide sequence ID" value="NZ_BNBD01000001.1"/>
</dbReference>
<name>A0A919E9Z5_9ACTN</name>
<accession>A0A919E9Z5</accession>
<reference evidence="2" key="2">
    <citation type="submission" date="2020-09" db="EMBL/GenBank/DDBJ databases">
        <authorList>
            <person name="Sun Q."/>
            <person name="Ohkuma M."/>
        </authorList>
    </citation>
    <scope>NUCLEOTIDE SEQUENCE</scope>
    <source>
        <strain evidence="2">JCM 4059</strain>
    </source>
</reference>
<proteinExistence type="predicted"/>
<feature type="region of interest" description="Disordered" evidence="1">
    <location>
        <begin position="1"/>
        <end position="22"/>
    </location>
</feature>
<gene>
    <name evidence="2" type="ORF">GCM10010218_05150</name>
</gene>
<evidence type="ECO:0008006" key="4">
    <source>
        <dbReference type="Google" id="ProtNLM"/>
    </source>
</evidence>
<dbReference type="AlphaFoldDB" id="A0A919E9Z5"/>
<dbReference type="SUPFAM" id="SSF46955">
    <property type="entry name" value="Putative DNA-binding domain"/>
    <property type="match status" value="1"/>
</dbReference>
<dbReference type="EMBL" id="BNBD01000001">
    <property type="protein sequence ID" value="GHF27184.1"/>
    <property type="molecule type" value="Genomic_DNA"/>
</dbReference>
<dbReference type="InterPro" id="IPR009061">
    <property type="entry name" value="DNA-bd_dom_put_sf"/>
</dbReference>
<evidence type="ECO:0000313" key="3">
    <source>
        <dbReference type="Proteomes" id="UP000638313"/>
    </source>
</evidence>
<dbReference type="Proteomes" id="UP000638313">
    <property type="component" value="Unassembled WGS sequence"/>
</dbReference>
<protein>
    <recommendedName>
        <fullName evidence="4">Helix-turn-helix domain-containing protein</fullName>
    </recommendedName>
</protein>
<evidence type="ECO:0000256" key="1">
    <source>
        <dbReference type="SAM" id="MobiDB-lite"/>
    </source>
</evidence>
<keyword evidence="3" id="KW-1185">Reference proteome</keyword>